<dbReference type="Proteomes" id="UP000245509">
    <property type="component" value="Unassembled WGS sequence"/>
</dbReference>
<proteinExistence type="predicted"/>
<evidence type="ECO:0000313" key="2">
    <source>
        <dbReference type="EMBL" id="PVU68788.1"/>
    </source>
</evidence>
<reference evidence="2" key="1">
    <citation type="journal article" date="2015" name="Appl. Environ. Microbiol.">
        <title>Nanoarchaeota, Their Sulfolobales Host, and Nanoarchaeota Virus Distribution across Yellowstone National Park Hot Springs.</title>
        <authorList>
            <person name="Munson-McGee J.H."/>
            <person name="Field E.K."/>
            <person name="Bateson M."/>
            <person name="Rooney C."/>
            <person name="Stepanauskas R."/>
            <person name="Young M.J."/>
        </authorList>
    </citation>
    <scope>NUCLEOTIDE SEQUENCE [LARGE SCALE GENOMIC DNA]</scope>
    <source>
        <strain evidence="2">SCGC AB-777_F03</strain>
    </source>
</reference>
<dbReference type="PANTHER" id="PTHR40696">
    <property type="entry name" value="DUF371 FAMILY PROTEIN"/>
    <property type="match status" value="1"/>
</dbReference>
<sequence>MKLVIKAKGNKLIKATHKSTLEITKDNYLTERGDCIIGISANYSVKDLPEDLKDHLLNEGKIKIVIKVDDLIDNIIAYGSKKLLLTNDRSIVIRKSNYIDDRTLAINSNKSAIDIDRRLIERLKNERDMEFIIYY</sequence>
<reference evidence="1" key="4">
    <citation type="submission" date="2021-11" db="EMBL/GenBank/DDBJ databases">
        <authorList>
            <person name="Munson-Mcgee J."/>
            <person name="Field E."/>
            <person name="Bateson M."/>
            <person name="Rooney C."/>
            <person name="Stepanauskas R."/>
            <person name="Young M."/>
        </authorList>
    </citation>
    <scope>NUCLEOTIDE SEQUENCE</scope>
    <source>
        <strain evidence="1">SCGC AB-777_F03</strain>
    </source>
</reference>
<protein>
    <submittedName>
        <fullName evidence="2">DUF371 domain-containing protein</fullName>
    </submittedName>
</protein>
<dbReference type="Gene3D" id="2.60.120.630">
    <property type="entry name" value="mth639 domain like"/>
    <property type="match status" value="1"/>
</dbReference>
<dbReference type="Pfam" id="PF04027">
    <property type="entry name" value="DUF371"/>
    <property type="match status" value="1"/>
</dbReference>
<comment type="caution">
    <text evidence="2">The sequence shown here is derived from an EMBL/GenBank/DDBJ whole genome shotgun (WGS) entry which is preliminary data.</text>
</comment>
<dbReference type="RefSeq" id="WP_228615259.1">
    <property type="nucleotide sequence ID" value="NZ_QEFP02000006.1"/>
</dbReference>
<gene>
    <name evidence="1" type="ORF">DDW03_001275</name>
    <name evidence="2" type="ORF">DDW03_01050</name>
</gene>
<organism evidence="2">
    <name type="scientific">Nanobsidianus stetteri</name>
    <dbReference type="NCBI Taxonomy" id="1294122"/>
    <lineage>
        <taxon>Archaea</taxon>
        <taxon>Nanobdellota</taxon>
        <taxon>Candidatus Nanoarchaeia</taxon>
        <taxon>Nanoarchaeales</taxon>
        <taxon>Nanopusillaceae</taxon>
        <taxon>Candidatus Nanobsidianus</taxon>
    </lineage>
</organism>
<dbReference type="EMBL" id="QEFP01000003">
    <property type="protein sequence ID" value="PVU68788.1"/>
    <property type="molecule type" value="Genomic_DNA"/>
</dbReference>
<dbReference type="AlphaFoldDB" id="A0A2T9WLT2"/>
<evidence type="ECO:0000313" key="1">
    <source>
        <dbReference type="EMBL" id="MCC5447031.1"/>
    </source>
</evidence>
<dbReference type="InterPro" id="IPR007171">
    <property type="entry name" value="DUF371"/>
</dbReference>
<dbReference type="PANTHER" id="PTHR40696:SF1">
    <property type="entry name" value="DUF371 DOMAIN-CONTAINING PROTEIN"/>
    <property type="match status" value="1"/>
</dbReference>
<reference evidence="2" key="3">
    <citation type="submission" date="2017-05" db="EMBL/GenBank/DDBJ databases">
        <authorList>
            <person name="Song R."/>
            <person name="Chenine A.L."/>
            <person name="Ruprecht R.M."/>
        </authorList>
    </citation>
    <scope>NUCLEOTIDE SEQUENCE</scope>
    <source>
        <strain evidence="2">SCGC AB-777_F03</strain>
    </source>
</reference>
<reference evidence="1" key="2">
    <citation type="submission" date="2017-05" db="EMBL/GenBank/DDBJ databases">
        <authorList>
            <person name="Munson-Mcgee J.H."/>
        </authorList>
    </citation>
    <scope>NUCLEOTIDE SEQUENCE</scope>
    <source>
        <strain evidence="1">SCGC AB-777_F03</strain>
    </source>
</reference>
<name>A0A2T9WLT2_NANST</name>
<accession>A0A2T9WLT2</accession>
<dbReference type="EMBL" id="QEFP02000006">
    <property type="protein sequence ID" value="MCC5447031.1"/>
    <property type="molecule type" value="Genomic_DNA"/>
</dbReference>
<dbReference type="InterPro" id="IPR023131">
    <property type="entry name" value="Mth639-like_dom_sf"/>
</dbReference>